<dbReference type="OrthoDB" id="573055at2"/>
<protein>
    <recommendedName>
        <fullName evidence="4">Lipoprotein</fullName>
    </recommendedName>
</protein>
<dbReference type="PROSITE" id="PS51257">
    <property type="entry name" value="PROKAR_LIPOPROTEIN"/>
    <property type="match status" value="1"/>
</dbReference>
<accession>A0A2W1JWU3</accession>
<keyword evidence="1" id="KW-0732">Signal</keyword>
<feature type="signal peptide" evidence="1">
    <location>
        <begin position="1"/>
        <end position="19"/>
    </location>
</feature>
<evidence type="ECO:0008006" key="4">
    <source>
        <dbReference type="Google" id="ProtNLM"/>
    </source>
</evidence>
<name>A0A2W1JWU3_9CYAN</name>
<dbReference type="EMBL" id="PQWO01000008">
    <property type="protein sequence ID" value="PZD72847.1"/>
    <property type="molecule type" value="Genomic_DNA"/>
</dbReference>
<reference evidence="2 3" key="1">
    <citation type="journal article" date="2018" name="Sci. Rep.">
        <title>A novel species of the marine cyanobacterium Acaryochloris with a unique pigment content and lifestyle.</title>
        <authorList>
            <person name="Partensky F."/>
            <person name="Six C."/>
            <person name="Ratin M."/>
            <person name="Garczarek L."/>
            <person name="Vaulot D."/>
            <person name="Probert I."/>
            <person name="Calteau A."/>
            <person name="Gourvil P."/>
            <person name="Marie D."/>
            <person name="Grebert T."/>
            <person name="Bouchier C."/>
            <person name="Le Panse S."/>
            <person name="Gachenot M."/>
            <person name="Rodriguez F."/>
            <person name="Garrido J.L."/>
        </authorList>
    </citation>
    <scope>NUCLEOTIDE SEQUENCE [LARGE SCALE GENOMIC DNA]</scope>
    <source>
        <strain evidence="2 3">RCC1774</strain>
    </source>
</reference>
<keyword evidence="3" id="KW-1185">Reference proteome</keyword>
<sequence length="167" mass="17647">MIFRTALIGLMLLVGCSSAPTVSSQATTDSSVPAPNQPEAGLAKVTDVTATENQPGQYTFAVTVESPDTGCEQYADWWEVLSEEGELLYRRILAHSHIDEQPFQRSGGPVSASADQILIVRAHMNPGGYGTQAMKGSIVSGFQETQLAPGFGADAEMKSPQPNACTG</sequence>
<evidence type="ECO:0000313" key="2">
    <source>
        <dbReference type="EMBL" id="PZD72847.1"/>
    </source>
</evidence>
<evidence type="ECO:0000256" key="1">
    <source>
        <dbReference type="SAM" id="SignalP"/>
    </source>
</evidence>
<organism evidence="2 3">
    <name type="scientific">Acaryochloris thomasi RCC1774</name>
    <dbReference type="NCBI Taxonomy" id="1764569"/>
    <lineage>
        <taxon>Bacteria</taxon>
        <taxon>Bacillati</taxon>
        <taxon>Cyanobacteriota</taxon>
        <taxon>Cyanophyceae</taxon>
        <taxon>Acaryochloridales</taxon>
        <taxon>Acaryochloridaceae</taxon>
        <taxon>Acaryochloris</taxon>
        <taxon>Acaryochloris thomasi</taxon>
    </lineage>
</organism>
<proteinExistence type="predicted"/>
<gene>
    <name evidence="2" type="ORF">C1752_03265</name>
</gene>
<dbReference type="AlphaFoldDB" id="A0A2W1JWU3"/>
<feature type="chain" id="PRO_5016108490" description="Lipoprotein" evidence="1">
    <location>
        <begin position="20"/>
        <end position="167"/>
    </location>
</feature>
<dbReference type="Proteomes" id="UP000248857">
    <property type="component" value="Unassembled WGS sequence"/>
</dbReference>
<evidence type="ECO:0000313" key="3">
    <source>
        <dbReference type="Proteomes" id="UP000248857"/>
    </source>
</evidence>
<dbReference type="RefSeq" id="WP_110986713.1">
    <property type="nucleotide sequence ID" value="NZ_CAWNWM010000008.1"/>
</dbReference>
<comment type="caution">
    <text evidence="2">The sequence shown here is derived from an EMBL/GenBank/DDBJ whole genome shotgun (WGS) entry which is preliminary data.</text>
</comment>